<evidence type="ECO:0000313" key="2">
    <source>
        <dbReference type="EMBL" id="KAF2816595.1"/>
    </source>
</evidence>
<gene>
    <name evidence="2 4" type="ORF">BDZ99DRAFT_515179</name>
</gene>
<dbReference type="OrthoDB" id="10672898at2759"/>
<dbReference type="EMBL" id="MU003693">
    <property type="protein sequence ID" value="KAF2816595.1"/>
    <property type="molecule type" value="Genomic_DNA"/>
</dbReference>
<dbReference type="AlphaFoldDB" id="A0A6A6Z8I5"/>
<keyword evidence="3" id="KW-1185">Reference proteome</keyword>
<reference evidence="4" key="2">
    <citation type="submission" date="2020-04" db="EMBL/GenBank/DDBJ databases">
        <authorList>
            <consortium name="NCBI Genome Project"/>
        </authorList>
    </citation>
    <scope>NUCLEOTIDE SEQUENCE</scope>
    <source>
        <strain evidence="4">CBS 304.34</strain>
    </source>
</reference>
<protein>
    <submittedName>
        <fullName evidence="2 4">Uncharacterized protein</fullName>
    </submittedName>
</protein>
<accession>A0A6A6Z8I5</accession>
<feature type="compositionally biased region" description="Basic and acidic residues" evidence="1">
    <location>
        <begin position="206"/>
        <end position="216"/>
    </location>
</feature>
<reference evidence="4" key="3">
    <citation type="submission" date="2025-04" db="UniProtKB">
        <authorList>
            <consortium name="RefSeq"/>
        </authorList>
    </citation>
    <scope>IDENTIFICATION</scope>
    <source>
        <strain evidence="4">CBS 304.34</strain>
    </source>
</reference>
<evidence type="ECO:0000256" key="1">
    <source>
        <dbReference type="SAM" id="MobiDB-lite"/>
    </source>
</evidence>
<proteinExistence type="predicted"/>
<dbReference type="GeneID" id="54465839"/>
<organism evidence="2">
    <name type="scientific">Mytilinidion resinicola</name>
    <dbReference type="NCBI Taxonomy" id="574789"/>
    <lineage>
        <taxon>Eukaryota</taxon>
        <taxon>Fungi</taxon>
        <taxon>Dikarya</taxon>
        <taxon>Ascomycota</taxon>
        <taxon>Pezizomycotina</taxon>
        <taxon>Dothideomycetes</taxon>
        <taxon>Pleosporomycetidae</taxon>
        <taxon>Mytilinidiales</taxon>
        <taxon>Mytilinidiaceae</taxon>
        <taxon>Mytilinidion</taxon>
    </lineage>
</organism>
<dbReference type="Proteomes" id="UP000504636">
    <property type="component" value="Unplaced"/>
</dbReference>
<sequence length="259" mass="26418">MSGQEPTTDERLRARMTEMRAEIASSPEAQEQLQRMTSEHIATITGNAAAAGSSGAAALEGTVLGNAADSSTTPLLSLHRNPDLTPTLTVVNYPHLAQALAVQVPATQDTYTLRASTSTNVFLDSTVALIAVAPQKVVMVAQPGWSIILIVTSDDTYSPVVVPNSSLLRVPVASGSGQGVNNNAQPQPQPQPQASGSGGVGAETASGREDSLHPEDGTTGGGPASGGATAAHTEDVVEVPEGGALTAIHPENDDEEEGL</sequence>
<dbReference type="RefSeq" id="XP_033583559.1">
    <property type="nucleotide sequence ID" value="XM_033724946.1"/>
</dbReference>
<evidence type="ECO:0000313" key="3">
    <source>
        <dbReference type="Proteomes" id="UP000504636"/>
    </source>
</evidence>
<name>A0A6A6Z8I5_9PEZI</name>
<feature type="region of interest" description="Disordered" evidence="1">
    <location>
        <begin position="173"/>
        <end position="259"/>
    </location>
</feature>
<evidence type="ECO:0000313" key="4">
    <source>
        <dbReference type="RefSeq" id="XP_033583559.1"/>
    </source>
</evidence>
<reference evidence="2 4" key="1">
    <citation type="journal article" date="2020" name="Stud. Mycol.">
        <title>101 Dothideomycetes genomes: a test case for predicting lifestyles and emergence of pathogens.</title>
        <authorList>
            <person name="Haridas S."/>
            <person name="Albert R."/>
            <person name="Binder M."/>
            <person name="Bloem J."/>
            <person name="Labutti K."/>
            <person name="Salamov A."/>
            <person name="Andreopoulos B."/>
            <person name="Baker S."/>
            <person name="Barry K."/>
            <person name="Bills G."/>
            <person name="Bluhm B."/>
            <person name="Cannon C."/>
            <person name="Castanera R."/>
            <person name="Culley D."/>
            <person name="Daum C."/>
            <person name="Ezra D."/>
            <person name="Gonzalez J."/>
            <person name="Henrissat B."/>
            <person name="Kuo A."/>
            <person name="Liang C."/>
            <person name="Lipzen A."/>
            <person name="Lutzoni F."/>
            <person name="Magnuson J."/>
            <person name="Mondo S."/>
            <person name="Nolan M."/>
            <person name="Ohm R."/>
            <person name="Pangilinan J."/>
            <person name="Park H.-J."/>
            <person name="Ramirez L."/>
            <person name="Alfaro M."/>
            <person name="Sun H."/>
            <person name="Tritt A."/>
            <person name="Yoshinaga Y."/>
            <person name="Zwiers L.-H."/>
            <person name="Turgeon B."/>
            <person name="Goodwin S."/>
            <person name="Spatafora J."/>
            <person name="Crous P."/>
            <person name="Grigoriev I."/>
        </authorList>
    </citation>
    <scope>NUCLEOTIDE SEQUENCE</scope>
    <source>
        <strain evidence="2 4">CBS 304.34</strain>
    </source>
</reference>